<dbReference type="AlphaFoldDB" id="A2EXE0"/>
<dbReference type="OrthoDB" id="9995210at2759"/>
<proteinExistence type="predicted"/>
<dbReference type="VEuPathDB" id="TrichDB:TVAG_406660"/>
<feature type="repeat" description="ANK" evidence="1">
    <location>
        <begin position="242"/>
        <end position="275"/>
    </location>
</feature>
<dbReference type="STRING" id="5722.A2EXE0"/>
<keyword evidence="3" id="KW-1185">Reference proteome</keyword>
<dbReference type="PANTHER" id="PTHR24164">
    <property type="entry name" value="RELA-ASSOCIATED INHIBITOR"/>
    <property type="match status" value="1"/>
</dbReference>
<evidence type="ECO:0000256" key="1">
    <source>
        <dbReference type="PROSITE-ProRule" id="PRU00023"/>
    </source>
</evidence>
<dbReference type="SUPFAM" id="SSF48403">
    <property type="entry name" value="Ankyrin repeat"/>
    <property type="match status" value="1"/>
</dbReference>
<name>A2EXE0_TRIV3</name>
<gene>
    <name evidence="2" type="ORF">TVAG_406660</name>
</gene>
<dbReference type="Pfam" id="PF12796">
    <property type="entry name" value="Ank_2"/>
    <property type="match status" value="1"/>
</dbReference>
<dbReference type="VEuPathDB" id="TrichDB:TVAGG3_0676900"/>
<dbReference type="PROSITE" id="PS50088">
    <property type="entry name" value="ANK_REPEAT"/>
    <property type="match status" value="1"/>
</dbReference>
<reference evidence="2" key="1">
    <citation type="submission" date="2006-10" db="EMBL/GenBank/DDBJ databases">
        <authorList>
            <person name="Amadeo P."/>
            <person name="Zhao Q."/>
            <person name="Wortman J."/>
            <person name="Fraser-Liggett C."/>
            <person name="Carlton J."/>
        </authorList>
    </citation>
    <scope>NUCLEOTIDE SEQUENCE</scope>
    <source>
        <strain evidence="2">G3</strain>
    </source>
</reference>
<dbReference type="Proteomes" id="UP000001542">
    <property type="component" value="Unassembled WGS sequence"/>
</dbReference>
<dbReference type="Gene3D" id="1.25.40.20">
    <property type="entry name" value="Ankyrin repeat-containing domain"/>
    <property type="match status" value="1"/>
</dbReference>
<organism evidence="2 3">
    <name type="scientific">Trichomonas vaginalis (strain ATCC PRA-98 / G3)</name>
    <dbReference type="NCBI Taxonomy" id="412133"/>
    <lineage>
        <taxon>Eukaryota</taxon>
        <taxon>Metamonada</taxon>
        <taxon>Parabasalia</taxon>
        <taxon>Trichomonadida</taxon>
        <taxon>Trichomonadidae</taxon>
        <taxon>Trichomonas</taxon>
    </lineage>
</organism>
<dbReference type="InterPro" id="IPR036770">
    <property type="entry name" value="Ankyrin_rpt-contain_sf"/>
</dbReference>
<reference evidence="2" key="2">
    <citation type="journal article" date="2007" name="Science">
        <title>Draft genome sequence of the sexually transmitted pathogen Trichomonas vaginalis.</title>
        <authorList>
            <person name="Carlton J.M."/>
            <person name="Hirt R.P."/>
            <person name="Silva J.C."/>
            <person name="Delcher A.L."/>
            <person name="Schatz M."/>
            <person name="Zhao Q."/>
            <person name="Wortman J.R."/>
            <person name="Bidwell S.L."/>
            <person name="Alsmark U.C.M."/>
            <person name="Besteiro S."/>
            <person name="Sicheritz-Ponten T."/>
            <person name="Noel C.J."/>
            <person name="Dacks J.B."/>
            <person name="Foster P.G."/>
            <person name="Simillion C."/>
            <person name="Van de Peer Y."/>
            <person name="Miranda-Saavedra D."/>
            <person name="Barton G.J."/>
            <person name="Westrop G.D."/>
            <person name="Mueller S."/>
            <person name="Dessi D."/>
            <person name="Fiori P.L."/>
            <person name="Ren Q."/>
            <person name="Paulsen I."/>
            <person name="Zhang H."/>
            <person name="Bastida-Corcuera F.D."/>
            <person name="Simoes-Barbosa A."/>
            <person name="Brown M.T."/>
            <person name="Hayes R.D."/>
            <person name="Mukherjee M."/>
            <person name="Okumura C.Y."/>
            <person name="Schneider R."/>
            <person name="Smith A.J."/>
            <person name="Vanacova S."/>
            <person name="Villalvazo M."/>
            <person name="Haas B.J."/>
            <person name="Pertea M."/>
            <person name="Feldblyum T.V."/>
            <person name="Utterback T.R."/>
            <person name="Shu C.L."/>
            <person name="Osoegawa K."/>
            <person name="de Jong P.J."/>
            <person name="Hrdy I."/>
            <person name="Horvathova L."/>
            <person name="Zubacova Z."/>
            <person name="Dolezal P."/>
            <person name="Malik S.B."/>
            <person name="Logsdon J.M. Jr."/>
            <person name="Henze K."/>
            <person name="Gupta A."/>
            <person name="Wang C.C."/>
            <person name="Dunne R.L."/>
            <person name="Upcroft J.A."/>
            <person name="Upcroft P."/>
            <person name="White O."/>
            <person name="Salzberg S.L."/>
            <person name="Tang P."/>
            <person name="Chiu C.-H."/>
            <person name="Lee Y.-S."/>
            <person name="Embley T.M."/>
            <person name="Coombs G.H."/>
            <person name="Mottram J.C."/>
            <person name="Tachezy J."/>
            <person name="Fraser-Liggett C.M."/>
            <person name="Johnson P.J."/>
        </authorList>
    </citation>
    <scope>NUCLEOTIDE SEQUENCE [LARGE SCALE GENOMIC DNA]</scope>
    <source>
        <strain evidence="2">G3</strain>
    </source>
</reference>
<dbReference type="EMBL" id="DS113528">
    <property type="protein sequence ID" value="EAY02689.1"/>
    <property type="molecule type" value="Genomic_DNA"/>
</dbReference>
<evidence type="ECO:0000313" key="2">
    <source>
        <dbReference type="EMBL" id="EAY02689.1"/>
    </source>
</evidence>
<keyword evidence="1" id="KW-0040">ANK repeat</keyword>
<dbReference type="SMART" id="SM00248">
    <property type="entry name" value="ANK"/>
    <property type="match status" value="4"/>
</dbReference>
<dbReference type="RefSeq" id="XP_001314912.1">
    <property type="nucleotide sequence ID" value="XM_001314877.1"/>
</dbReference>
<protein>
    <submittedName>
        <fullName evidence="2">Ankyrin repeat protein, putative</fullName>
    </submittedName>
</protein>
<evidence type="ECO:0000313" key="3">
    <source>
        <dbReference type="Proteomes" id="UP000001542"/>
    </source>
</evidence>
<sequence length="306" mass="35074">MSVDYDYFPQHVDEWCNDGNFINCRTPMQISNILDKCSLTSKQFTQLFSLIQEFYNIEDTLKIMQHVHFSTKNDLKESCSVINCISELFNIPFLKEISSDITYIHKFDLRRATQKTKEPQKVPTTDANIKLLNSIDKLMDNFLIIYKVLVKAANEDDEYTIKYAVDEKYSDVRGNKLFIDQLFYAVFNKNHKLANLLIKYGASVTTRSKDNDSLLHLYALYDDVDGIRICLKYIDVNTQDGMGNTPLHYCISPGSVKALNFLLSQPGINPNIKNSVGSSPLSMAIKMEKDEITEILMDNPKVDTNI</sequence>
<dbReference type="SMR" id="A2EXE0"/>
<dbReference type="InParanoid" id="A2EXE0"/>
<dbReference type="InterPro" id="IPR028320">
    <property type="entry name" value="iASPP"/>
</dbReference>
<accession>A2EXE0</accession>
<dbReference type="InterPro" id="IPR002110">
    <property type="entry name" value="Ankyrin_rpt"/>
</dbReference>
<dbReference type="KEGG" id="tva:4760529"/>
<dbReference type="PANTHER" id="PTHR24164:SF4">
    <property type="entry name" value="RELA-ASSOCIATED INHIBITOR"/>
    <property type="match status" value="1"/>
</dbReference>
<dbReference type="GO" id="GO:0006355">
    <property type="term" value="P:regulation of DNA-templated transcription"/>
    <property type="evidence" value="ECO:0007669"/>
    <property type="project" value="InterPro"/>
</dbReference>